<protein>
    <submittedName>
        <fullName evidence="3">MCE family protein</fullName>
    </submittedName>
</protein>
<accession>A0A2W4XN38</accession>
<keyword evidence="1" id="KW-1133">Transmembrane helix</keyword>
<sequence length="458" mass="48245">MRTRTIREGSVGLLILFGIGLFGGLVLWLRGFNPASRPYRLIAEFEDTMGVQLGTPVLYRGVSVGRVVGIVPGANQVDLEIEITQKDLLIPNEVTIETVESGLIGEISIEITPLAKLAASAAQFSPMGKNCNSEVILCDGDRLIGQAGPSYEALLRSAGEVADQLADPELMGQLKTVLSSITQTANNAAILAQEATALTRSAQSQIDPLSNSAQSATESVALAAQQFSLTATDIDSLIGENRGTLVDSLGNVQAASLQLRNAANVLGPRLQSGDLIDSLEVLIGNATAASTDLRSITTSLNNPTNLVLLQQTLESARDALSSAQKVMADVDEITGDPAIRQQLRNLINGLGGLVSSTQSLEQQSEVAQVLAPLGERARLESLNQAPNISQAPDNSGVSQGASQIARQITRQQSADARSLGSSPVLVFDGDRYILKPADQLADNRRDKALIKASPALPK</sequence>
<dbReference type="PANTHER" id="PTHR34675:SF1">
    <property type="entry name" value="PROTEIN TRIGALACTOSYLDIACYLGLYCEROL 2, CHLOROPLASTIC"/>
    <property type="match status" value="1"/>
</dbReference>
<gene>
    <name evidence="3" type="ORF">DCF15_06685</name>
</gene>
<dbReference type="InterPro" id="IPR039342">
    <property type="entry name" value="TGD2-like"/>
</dbReference>
<dbReference type="Pfam" id="PF02470">
    <property type="entry name" value="MlaD"/>
    <property type="match status" value="1"/>
</dbReference>
<dbReference type="InterPro" id="IPR003399">
    <property type="entry name" value="Mce/MlaD"/>
</dbReference>
<dbReference type="PANTHER" id="PTHR34675">
    <property type="entry name" value="PROTEIN TRIGALACTOSYLDIACYLGLYCEROL 2, CHLOROPLASTIC"/>
    <property type="match status" value="1"/>
</dbReference>
<dbReference type="EMBL" id="QBMP01000048">
    <property type="protein sequence ID" value="PZO57627.1"/>
    <property type="molecule type" value="Genomic_DNA"/>
</dbReference>
<comment type="caution">
    <text evidence="3">The sequence shown here is derived from an EMBL/GenBank/DDBJ whole genome shotgun (WGS) entry which is preliminary data.</text>
</comment>
<evidence type="ECO:0000259" key="2">
    <source>
        <dbReference type="Pfam" id="PF02470"/>
    </source>
</evidence>
<evidence type="ECO:0000256" key="1">
    <source>
        <dbReference type="SAM" id="Phobius"/>
    </source>
</evidence>
<evidence type="ECO:0000313" key="3">
    <source>
        <dbReference type="EMBL" id="PZO57627.1"/>
    </source>
</evidence>
<evidence type="ECO:0000313" key="4">
    <source>
        <dbReference type="Proteomes" id="UP000249794"/>
    </source>
</evidence>
<proteinExistence type="predicted"/>
<keyword evidence="1" id="KW-0812">Transmembrane</keyword>
<reference evidence="3 4" key="2">
    <citation type="submission" date="2018-06" db="EMBL/GenBank/DDBJ databases">
        <title>Metagenomic assembly of (sub)arctic Cyanobacteria and their associated microbiome from non-axenic cultures.</title>
        <authorList>
            <person name="Baurain D."/>
        </authorList>
    </citation>
    <scope>NUCLEOTIDE SEQUENCE [LARGE SCALE GENOMIC DNA]</scope>
    <source>
        <strain evidence="3">ULC027bin1</strain>
    </source>
</reference>
<keyword evidence="1" id="KW-0472">Membrane</keyword>
<dbReference type="Proteomes" id="UP000249794">
    <property type="component" value="Unassembled WGS sequence"/>
</dbReference>
<dbReference type="AlphaFoldDB" id="A0A2W4XN38"/>
<feature type="transmembrane region" description="Helical" evidence="1">
    <location>
        <begin position="12"/>
        <end position="29"/>
    </location>
</feature>
<feature type="domain" description="Mce/MlaD" evidence="2">
    <location>
        <begin position="38"/>
        <end position="113"/>
    </location>
</feature>
<name>A0A2W4XN38_9CYAN</name>
<reference evidence="4" key="1">
    <citation type="submission" date="2018-04" db="EMBL/GenBank/DDBJ databases">
        <authorList>
            <person name="Cornet L."/>
        </authorList>
    </citation>
    <scope>NUCLEOTIDE SEQUENCE [LARGE SCALE GENOMIC DNA]</scope>
</reference>
<organism evidence="3 4">
    <name type="scientific">Phormidesmis priestleyi</name>
    <dbReference type="NCBI Taxonomy" id="268141"/>
    <lineage>
        <taxon>Bacteria</taxon>
        <taxon>Bacillati</taxon>
        <taxon>Cyanobacteriota</taxon>
        <taxon>Cyanophyceae</taxon>
        <taxon>Leptolyngbyales</taxon>
        <taxon>Leptolyngbyaceae</taxon>
        <taxon>Phormidesmis</taxon>
    </lineage>
</organism>